<dbReference type="EC" id="7.2.2.8" evidence="3"/>
<dbReference type="InterPro" id="IPR006121">
    <property type="entry name" value="HMA_dom"/>
</dbReference>
<dbReference type="PANTHER" id="PTHR43520:SF8">
    <property type="entry name" value="P-TYPE CU(+) TRANSPORTER"/>
    <property type="match status" value="1"/>
</dbReference>
<dbReference type="Pfam" id="PF00702">
    <property type="entry name" value="Hydrolase"/>
    <property type="match status" value="1"/>
</dbReference>
<dbReference type="SFLD" id="SFLDF00027">
    <property type="entry name" value="p-type_atpase"/>
    <property type="match status" value="1"/>
</dbReference>
<evidence type="ECO:0000256" key="15">
    <source>
        <dbReference type="ARBA" id="ARBA00023136"/>
    </source>
</evidence>
<dbReference type="GO" id="GO:0043682">
    <property type="term" value="F:P-type divalent copper transporter activity"/>
    <property type="evidence" value="ECO:0007669"/>
    <property type="project" value="TreeGrafter"/>
</dbReference>
<dbReference type="PRINTS" id="PR00942">
    <property type="entry name" value="CUATPASEI"/>
</dbReference>
<dbReference type="InterPro" id="IPR023298">
    <property type="entry name" value="ATPase_P-typ_TM_dom_sf"/>
</dbReference>
<dbReference type="InterPro" id="IPR023299">
    <property type="entry name" value="ATPase_P-typ_cyto_dom_N"/>
</dbReference>
<dbReference type="InterPro" id="IPR027256">
    <property type="entry name" value="P-typ_ATPase_IB"/>
</dbReference>
<evidence type="ECO:0000256" key="12">
    <source>
        <dbReference type="ARBA" id="ARBA00022989"/>
    </source>
</evidence>
<dbReference type="PANTHER" id="PTHR43520">
    <property type="entry name" value="ATP7, ISOFORM B"/>
    <property type="match status" value="1"/>
</dbReference>
<feature type="domain" description="HMA" evidence="18">
    <location>
        <begin position="1"/>
        <end position="67"/>
    </location>
</feature>
<dbReference type="AlphaFoldDB" id="A0A2K9P1F7"/>
<dbReference type="PROSITE" id="PS50846">
    <property type="entry name" value="HMA_2"/>
    <property type="match status" value="1"/>
</dbReference>
<keyword evidence="12 17" id="KW-1133">Transmembrane helix</keyword>
<feature type="transmembrane region" description="Helical" evidence="17">
    <location>
        <begin position="700"/>
        <end position="720"/>
    </location>
</feature>
<comment type="similarity">
    <text evidence="2 17">Belongs to the cation transport ATPase (P-type) (TC 3.A.3) family. Type IB subfamily.</text>
</comment>
<keyword evidence="6 17" id="KW-0812">Transmembrane</keyword>
<dbReference type="InterPro" id="IPR023214">
    <property type="entry name" value="HAD_sf"/>
</dbReference>
<dbReference type="Pfam" id="PF00122">
    <property type="entry name" value="E1-E2_ATPase"/>
    <property type="match status" value="1"/>
</dbReference>
<dbReference type="OrthoDB" id="9813266at2"/>
<dbReference type="GO" id="GO:0005886">
    <property type="term" value="C:plasma membrane"/>
    <property type="evidence" value="ECO:0007669"/>
    <property type="project" value="UniProtKB-SubCell"/>
</dbReference>
<keyword evidence="8 17" id="KW-0547">Nucleotide-binding</keyword>
<dbReference type="CDD" id="cd02094">
    <property type="entry name" value="P-type_ATPase_Cu-like"/>
    <property type="match status" value="1"/>
</dbReference>
<evidence type="ECO:0000256" key="7">
    <source>
        <dbReference type="ARBA" id="ARBA00022723"/>
    </source>
</evidence>
<dbReference type="Gene3D" id="3.40.50.1000">
    <property type="entry name" value="HAD superfamily/HAD-like"/>
    <property type="match status" value="1"/>
</dbReference>
<dbReference type="SFLD" id="SFLDS00003">
    <property type="entry name" value="Haloacid_Dehalogenase"/>
    <property type="match status" value="1"/>
</dbReference>
<dbReference type="InterPro" id="IPR059000">
    <property type="entry name" value="ATPase_P-type_domA"/>
</dbReference>
<evidence type="ECO:0000256" key="13">
    <source>
        <dbReference type="ARBA" id="ARBA00023008"/>
    </source>
</evidence>
<dbReference type="SUPFAM" id="SSF81665">
    <property type="entry name" value="Calcium ATPase, transmembrane domain M"/>
    <property type="match status" value="1"/>
</dbReference>
<keyword evidence="20" id="KW-1185">Reference proteome</keyword>
<feature type="transmembrane region" description="Helical" evidence="17">
    <location>
        <begin position="86"/>
        <end position="112"/>
    </location>
</feature>
<keyword evidence="9" id="KW-0187">Copper transport</keyword>
<feature type="transmembrane region" description="Helical" evidence="17">
    <location>
        <begin position="677"/>
        <end position="694"/>
    </location>
</feature>
<evidence type="ECO:0000256" key="10">
    <source>
        <dbReference type="ARBA" id="ARBA00022840"/>
    </source>
</evidence>
<keyword evidence="15 17" id="KW-0472">Membrane</keyword>
<dbReference type="EMBL" id="CP020991">
    <property type="protein sequence ID" value="AUO18408.1"/>
    <property type="molecule type" value="Genomic_DNA"/>
</dbReference>
<evidence type="ECO:0000256" key="11">
    <source>
        <dbReference type="ARBA" id="ARBA00022967"/>
    </source>
</evidence>
<evidence type="ECO:0000256" key="1">
    <source>
        <dbReference type="ARBA" id="ARBA00004651"/>
    </source>
</evidence>
<gene>
    <name evidence="19" type="ORF">B9O19_00224</name>
</gene>
<dbReference type="Gene3D" id="3.30.70.100">
    <property type="match status" value="1"/>
</dbReference>
<dbReference type="InterPro" id="IPR008250">
    <property type="entry name" value="ATPase_P-typ_transduc_dom_A_sf"/>
</dbReference>
<dbReference type="GO" id="GO:0005507">
    <property type="term" value="F:copper ion binding"/>
    <property type="evidence" value="ECO:0007669"/>
    <property type="project" value="TreeGrafter"/>
</dbReference>
<dbReference type="GO" id="GO:0016887">
    <property type="term" value="F:ATP hydrolysis activity"/>
    <property type="evidence" value="ECO:0007669"/>
    <property type="project" value="InterPro"/>
</dbReference>
<keyword evidence="14" id="KW-0406">Ion transport</keyword>
<dbReference type="GeneID" id="98061653"/>
<dbReference type="InterPro" id="IPR018303">
    <property type="entry name" value="ATPase_P-typ_P_site"/>
</dbReference>
<keyword evidence="7 17" id="KW-0479">Metal-binding</keyword>
<feature type="transmembrane region" description="Helical" evidence="17">
    <location>
        <begin position="362"/>
        <end position="382"/>
    </location>
</feature>
<dbReference type="KEGG" id="mpec:B9O19_00224"/>
<dbReference type="PROSITE" id="PS01229">
    <property type="entry name" value="COF_2"/>
    <property type="match status" value="1"/>
</dbReference>
<accession>A0A2K9P1F7</accession>
<dbReference type="CDD" id="cd00371">
    <property type="entry name" value="HMA"/>
    <property type="match status" value="1"/>
</dbReference>
<evidence type="ECO:0000256" key="14">
    <source>
        <dbReference type="ARBA" id="ARBA00023065"/>
    </source>
</evidence>
<dbReference type="FunFam" id="3.30.70.100:FF:000005">
    <property type="entry name" value="Copper-exporting P-type ATPase A"/>
    <property type="match status" value="1"/>
</dbReference>
<evidence type="ECO:0000256" key="8">
    <source>
        <dbReference type="ARBA" id="ARBA00022741"/>
    </source>
</evidence>
<dbReference type="InterPro" id="IPR017969">
    <property type="entry name" value="Heavy-metal-associated_CS"/>
</dbReference>
<evidence type="ECO:0000256" key="16">
    <source>
        <dbReference type="ARBA" id="ARBA00049289"/>
    </source>
</evidence>
<dbReference type="FunFam" id="2.70.150.10:FF:000020">
    <property type="entry name" value="Copper-exporting P-type ATPase A"/>
    <property type="match status" value="1"/>
</dbReference>
<dbReference type="InterPro" id="IPR044492">
    <property type="entry name" value="P_typ_ATPase_HD_dom"/>
</dbReference>
<sequence>MRSELKIDGMTCAACSGRIERVLAKTNGIEEINVNLTTETATVSFDQTLITNDEIINKIKKMGFGAEVYDESKENSNQREFRNLKIYLIFSIILTTPLILGMIASWLGIHIMFLHDPIFQLILATPVQFIIGYRFYKPAFYAIKSKSPNMDVLVSIGTLSAYFFSLYNVIAGNIVHGQMDGLYFESSMTIITLILLGKYLELRARVKTSEAIQSLIKLQPQNANLLRDGVITTVPLSMLNAGDVVVINPGEKIPIDGVIKSGRSTVDESMLTGESLPVDKKIGDNVFCATINKMGVIQVEAEKIGKETTLSNIITYVRNAQGKKAPIQKIADKVSAVFVPAIMIIALITLFAWYFITKNFETSLINAVSVLVIACPCSLGLATPTAIMVGTGLCANHGILVKSGEILEISSKINTVVFDKTGTITKGTPDVTDLILSNQEDKETFLKIIGGLEFGSEHPLGKAIYTHCVKNVNGLLELEETEAKVGMGIEGKDKEGNVYRIGNRKLMNSANIEISNIDLKKASEFEMQGKTVMFVSENTNFIGAVALSDTVKETSVQAVNRLSRMDIDVCMLTGDNDATAAAIAKSVGIKKVFANVLPHEKSEKILSFKSKDNVVAMVGDGINDAPALVSADIGIAMGDGTDVAIEAADITLLRGDPNAVCDGIYLSKMTMKKIRQNLFWAFIYNGIGIPFAAFGFLNPAIAGAAMALSSVSVVTNSLLLKRIKIK</sequence>
<comment type="catalytic activity">
    <reaction evidence="16">
        <text>Cu(+)(in) + ATP + H2O = Cu(+)(out) + ADP + phosphate + H(+)</text>
        <dbReference type="Rhea" id="RHEA:25792"/>
        <dbReference type="ChEBI" id="CHEBI:15377"/>
        <dbReference type="ChEBI" id="CHEBI:15378"/>
        <dbReference type="ChEBI" id="CHEBI:30616"/>
        <dbReference type="ChEBI" id="CHEBI:43474"/>
        <dbReference type="ChEBI" id="CHEBI:49552"/>
        <dbReference type="ChEBI" id="CHEBI:456216"/>
        <dbReference type="EC" id="7.2.2.8"/>
    </reaction>
</comment>
<dbReference type="SUPFAM" id="SSF81653">
    <property type="entry name" value="Calcium ATPase, transduction domain A"/>
    <property type="match status" value="1"/>
</dbReference>
<dbReference type="PROSITE" id="PS00154">
    <property type="entry name" value="ATPASE_E1_E2"/>
    <property type="match status" value="1"/>
</dbReference>
<feature type="transmembrane region" description="Helical" evidence="17">
    <location>
        <begin position="118"/>
        <end position="136"/>
    </location>
</feature>
<evidence type="ECO:0000256" key="3">
    <source>
        <dbReference type="ARBA" id="ARBA00012517"/>
    </source>
</evidence>
<evidence type="ECO:0000256" key="2">
    <source>
        <dbReference type="ARBA" id="ARBA00006024"/>
    </source>
</evidence>
<dbReference type="InterPro" id="IPR036412">
    <property type="entry name" value="HAD-like_sf"/>
</dbReference>
<dbReference type="SUPFAM" id="SSF56784">
    <property type="entry name" value="HAD-like"/>
    <property type="match status" value="1"/>
</dbReference>
<feature type="transmembrane region" description="Helical" evidence="17">
    <location>
        <begin position="334"/>
        <end position="356"/>
    </location>
</feature>
<keyword evidence="10 17" id="KW-0067">ATP-binding</keyword>
<dbReference type="PROSITE" id="PS01047">
    <property type="entry name" value="HMA_1"/>
    <property type="match status" value="1"/>
</dbReference>
<evidence type="ECO:0000256" key="5">
    <source>
        <dbReference type="ARBA" id="ARBA00022475"/>
    </source>
</evidence>
<keyword evidence="11" id="KW-1278">Translocase</keyword>
<dbReference type="GO" id="GO:0140581">
    <property type="term" value="F:P-type monovalent copper transporter activity"/>
    <property type="evidence" value="ECO:0007669"/>
    <property type="project" value="UniProtKB-EC"/>
</dbReference>
<proteinExistence type="inferred from homology"/>
<evidence type="ECO:0000256" key="17">
    <source>
        <dbReference type="RuleBase" id="RU362081"/>
    </source>
</evidence>
<feature type="transmembrane region" description="Helical" evidence="17">
    <location>
        <begin position="182"/>
        <end position="200"/>
    </location>
</feature>
<dbReference type="Pfam" id="PF00403">
    <property type="entry name" value="HMA"/>
    <property type="match status" value="1"/>
</dbReference>
<evidence type="ECO:0000259" key="18">
    <source>
        <dbReference type="PROSITE" id="PS50846"/>
    </source>
</evidence>
<evidence type="ECO:0000256" key="4">
    <source>
        <dbReference type="ARBA" id="ARBA00022448"/>
    </source>
</evidence>
<keyword evidence="13" id="KW-0186">Copper</keyword>
<dbReference type="PRINTS" id="PR00119">
    <property type="entry name" value="CATATPASE"/>
</dbReference>
<dbReference type="InterPro" id="IPR001757">
    <property type="entry name" value="P_typ_ATPase"/>
</dbReference>
<dbReference type="Gene3D" id="3.40.1110.10">
    <property type="entry name" value="Calcium-transporting ATPase, cytoplasmic domain N"/>
    <property type="match status" value="1"/>
</dbReference>
<evidence type="ECO:0000256" key="9">
    <source>
        <dbReference type="ARBA" id="ARBA00022796"/>
    </source>
</evidence>
<reference evidence="19 20" key="1">
    <citation type="submission" date="2017-04" db="EMBL/GenBank/DDBJ databases">
        <title>Monoglobus pectinilyticus 14 draft genome.</title>
        <authorList>
            <person name="Kim C."/>
            <person name="Rosendale D.I."/>
            <person name="Kelly W.J."/>
            <person name="Tannock G.W."/>
            <person name="Patchett M.L."/>
            <person name="Jordens J.Z."/>
        </authorList>
    </citation>
    <scope>NUCLEOTIDE SEQUENCE [LARGE SCALE GENOMIC DNA]</scope>
    <source>
        <strain evidence="19 20">14</strain>
    </source>
</reference>
<dbReference type="NCBIfam" id="TIGR01494">
    <property type="entry name" value="ATPase_P-type"/>
    <property type="match status" value="1"/>
</dbReference>
<feature type="transmembrane region" description="Helical" evidence="17">
    <location>
        <begin position="148"/>
        <end position="170"/>
    </location>
</feature>
<dbReference type="SUPFAM" id="SSF55008">
    <property type="entry name" value="HMA, heavy metal-associated domain"/>
    <property type="match status" value="1"/>
</dbReference>
<protein>
    <recommendedName>
        <fullName evidence="3">P-type Cu(+) transporter</fullName>
        <ecNumber evidence="3">7.2.2.8</ecNumber>
    </recommendedName>
</protein>
<dbReference type="PRINTS" id="PR00943">
    <property type="entry name" value="CUATPASE"/>
</dbReference>
<dbReference type="Gene3D" id="2.70.150.10">
    <property type="entry name" value="Calcium-transporting ATPase, cytoplasmic transduction domain A"/>
    <property type="match status" value="1"/>
</dbReference>
<evidence type="ECO:0000256" key="6">
    <source>
        <dbReference type="ARBA" id="ARBA00022692"/>
    </source>
</evidence>
<dbReference type="GO" id="GO:0055070">
    <property type="term" value="P:copper ion homeostasis"/>
    <property type="evidence" value="ECO:0007669"/>
    <property type="project" value="TreeGrafter"/>
</dbReference>
<dbReference type="NCBIfam" id="TIGR01511">
    <property type="entry name" value="ATPase-IB1_Cu"/>
    <property type="match status" value="1"/>
</dbReference>
<dbReference type="SFLD" id="SFLDG00002">
    <property type="entry name" value="C1.7:_P-type_atpase_like"/>
    <property type="match status" value="1"/>
</dbReference>
<keyword evidence="4" id="KW-0813">Transport</keyword>
<evidence type="ECO:0000313" key="20">
    <source>
        <dbReference type="Proteomes" id="UP000235589"/>
    </source>
</evidence>
<dbReference type="RefSeq" id="WP_154058593.1">
    <property type="nucleotide sequence ID" value="NZ_CP020991.1"/>
</dbReference>
<dbReference type="NCBIfam" id="TIGR01525">
    <property type="entry name" value="ATPase-IB_hvy"/>
    <property type="match status" value="1"/>
</dbReference>
<name>A0A2K9P1F7_9FIRM</name>
<organism evidence="19 20">
    <name type="scientific">Monoglobus pectinilyticus</name>
    <dbReference type="NCBI Taxonomy" id="1981510"/>
    <lineage>
        <taxon>Bacteria</taxon>
        <taxon>Bacillati</taxon>
        <taxon>Bacillota</taxon>
        <taxon>Clostridia</taxon>
        <taxon>Monoglobales</taxon>
        <taxon>Monoglobaceae</taxon>
        <taxon>Monoglobus</taxon>
    </lineage>
</organism>
<dbReference type="GO" id="GO:0005524">
    <property type="term" value="F:ATP binding"/>
    <property type="evidence" value="ECO:0007669"/>
    <property type="project" value="UniProtKB-UniRule"/>
</dbReference>
<dbReference type="InterPro" id="IPR036163">
    <property type="entry name" value="HMA_dom_sf"/>
</dbReference>
<keyword evidence="5 17" id="KW-1003">Cell membrane</keyword>
<evidence type="ECO:0000313" key="19">
    <source>
        <dbReference type="EMBL" id="AUO18408.1"/>
    </source>
</evidence>
<comment type="subcellular location">
    <subcellularLocation>
        <location evidence="1">Cell membrane</location>
        <topology evidence="1">Multi-pass membrane protein</topology>
    </subcellularLocation>
</comment>
<dbReference type="Proteomes" id="UP000235589">
    <property type="component" value="Chromosome"/>
</dbReference>